<evidence type="ECO:0000256" key="1">
    <source>
        <dbReference type="SAM" id="MobiDB-lite"/>
    </source>
</evidence>
<evidence type="ECO:0000256" key="2">
    <source>
        <dbReference type="SAM" id="SignalP"/>
    </source>
</evidence>
<feature type="region of interest" description="Disordered" evidence="1">
    <location>
        <begin position="375"/>
        <end position="399"/>
    </location>
</feature>
<dbReference type="AlphaFoldDB" id="A0A834DM92"/>
<feature type="compositionally biased region" description="Low complexity" evidence="1">
    <location>
        <begin position="306"/>
        <end position="317"/>
    </location>
</feature>
<gene>
    <name evidence="3" type="ORF">HJG60_008436</name>
</gene>
<feature type="region of interest" description="Disordered" evidence="1">
    <location>
        <begin position="88"/>
        <end position="112"/>
    </location>
</feature>
<feature type="chain" id="PRO_5032669213" evidence="2">
    <location>
        <begin position="28"/>
        <end position="665"/>
    </location>
</feature>
<feature type="region of interest" description="Disordered" evidence="1">
    <location>
        <begin position="306"/>
        <end position="341"/>
    </location>
</feature>
<sequence>MPEGWGGRRAPAVTLTFWLLQLTKHHTAPPPALPETDGARVRLQPGPLWAGVGTRSPTQLHAQDRLRKLGVLCASHVSLGGTWPTRPWLEGPRSTASTVTNARRPPPSQDRDARVMWLRAGPSGTPGPGQGDHAMAHEDQGVAVGPEGVPAAERRGEDGSKTPFPRTLSLFCQVTCDHICHCGLWGRLRAEAPEERVPLCTGSGVRCLPSECRFQAAGDILSAVEGSGRVGQADLQELPSGLSRPCLRAPGGPACFRPPELGGGRLSLTGARGPTSPQPQSSRHLPARLWQCCGLSPAPSAVTGWGAASGSARSSGSPLWMPSTGPSVPQGRRSGPQAGVGWASWTPREVVQVRGEELGPGGAGGPAAQLQSQVPPFCAKRPPRPPRRASSVTQRAAPRSTSWSLWRHTCCRCRTRGGDRVGAVPGRWLVSRWLPPSSDSGRPGPSSLGQRGRAGVGLQLGTQDSETGGSRASSSILDAKKLGAQRQHVLLVAEGPGGLLQADGSRGSQRRLLTSWCDRALCVLHTYYTGPHARDLGARPWVSPTPHLAPRRGGPFPRLLVSEHLGHQAQAWALARSVPACERHSQGPFQPSVPYDVPPSLTCKPLPVYPRCRDAPCLLICLNCQWAFSPLVCCKEHMQCVNECSVSSLCSRCLCSSSTITVRKQ</sequence>
<evidence type="ECO:0000313" key="4">
    <source>
        <dbReference type="Proteomes" id="UP000664940"/>
    </source>
</evidence>
<feature type="signal peptide" evidence="2">
    <location>
        <begin position="1"/>
        <end position="27"/>
    </location>
</feature>
<evidence type="ECO:0000313" key="3">
    <source>
        <dbReference type="EMBL" id="KAF6086241.1"/>
    </source>
</evidence>
<comment type="caution">
    <text evidence="3">The sequence shown here is derived from an EMBL/GenBank/DDBJ whole genome shotgun (WGS) entry which is preliminary data.</text>
</comment>
<feature type="region of interest" description="Disordered" evidence="1">
    <location>
        <begin position="432"/>
        <end position="474"/>
    </location>
</feature>
<feature type="compositionally biased region" description="Low complexity" evidence="1">
    <location>
        <begin position="435"/>
        <end position="449"/>
    </location>
</feature>
<proteinExistence type="predicted"/>
<keyword evidence="2" id="KW-0732">Signal</keyword>
<organism evidence="3 4">
    <name type="scientific">Phyllostomus discolor</name>
    <name type="common">pale spear-nosed bat</name>
    <dbReference type="NCBI Taxonomy" id="89673"/>
    <lineage>
        <taxon>Eukaryota</taxon>
        <taxon>Metazoa</taxon>
        <taxon>Chordata</taxon>
        <taxon>Craniata</taxon>
        <taxon>Vertebrata</taxon>
        <taxon>Euteleostomi</taxon>
        <taxon>Mammalia</taxon>
        <taxon>Eutheria</taxon>
        <taxon>Laurasiatheria</taxon>
        <taxon>Chiroptera</taxon>
        <taxon>Yangochiroptera</taxon>
        <taxon>Phyllostomidae</taxon>
        <taxon>Phyllostominae</taxon>
        <taxon>Phyllostomus</taxon>
    </lineage>
</organism>
<accession>A0A834DM92</accession>
<feature type="compositionally biased region" description="Polar residues" evidence="1">
    <location>
        <begin position="460"/>
        <end position="474"/>
    </location>
</feature>
<feature type="compositionally biased region" description="Polar residues" evidence="1">
    <location>
        <begin position="390"/>
        <end position="399"/>
    </location>
</feature>
<protein>
    <submittedName>
        <fullName evidence="3">Uncharacterized protein</fullName>
    </submittedName>
</protein>
<name>A0A834DM92_9CHIR</name>
<reference evidence="3 4" key="1">
    <citation type="journal article" date="2020" name="Nature">
        <title>Six reference-quality genomes reveal evolution of bat adaptations.</title>
        <authorList>
            <person name="Jebb D."/>
            <person name="Huang Z."/>
            <person name="Pippel M."/>
            <person name="Hughes G.M."/>
            <person name="Lavrichenko K."/>
            <person name="Devanna P."/>
            <person name="Winkler S."/>
            <person name="Jermiin L.S."/>
            <person name="Skirmuntt E.C."/>
            <person name="Katzourakis A."/>
            <person name="Burkitt-Gray L."/>
            <person name="Ray D.A."/>
            <person name="Sullivan K.A.M."/>
            <person name="Roscito J.G."/>
            <person name="Kirilenko B.M."/>
            <person name="Davalos L.M."/>
            <person name="Corthals A.P."/>
            <person name="Power M.L."/>
            <person name="Jones G."/>
            <person name="Ransome R.D."/>
            <person name="Dechmann D.K.N."/>
            <person name="Locatelli A.G."/>
            <person name="Puechmaille S.J."/>
            <person name="Fedrigo O."/>
            <person name="Jarvis E.D."/>
            <person name="Hiller M."/>
            <person name="Vernes S.C."/>
            <person name="Myers E.W."/>
            <person name="Teeling E.C."/>
        </authorList>
    </citation>
    <scope>NUCLEOTIDE SEQUENCE [LARGE SCALE GENOMIC DNA]</scope>
    <source>
        <strain evidence="3">Bat1K_MPI-CBG_1</strain>
    </source>
</reference>
<dbReference type="EMBL" id="JABVXQ010000011">
    <property type="protein sequence ID" value="KAF6086241.1"/>
    <property type="molecule type" value="Genomic_DNA"/>
</dbReference>
<dbReference type="Proteomes" id="UP000664940">
    <property type="component" value="Unassembled WGS sequence"/>
</dbReference>